<gene>
    <name evidence="2" type="ORF">F5891DRAFT_1180110</name>
</gene>
<evidence type="ECO:0000256" key="1">
    <source>
        <dbReference type="SAM" id="Phobius"/>
    </source>
</evidence>
<dbReference type="Proteomes" id="UP001195769">
    <property type="component" value="Unassembled WGS sequence"/>
</dbReference>
<feature type="transmembrane region" description="Helical" evidence="1">
    <location>
        <begin position="48"/>
        <end position="68"/>
    </location>
</feature>
<accession>A0AAD4EM26</accession>
<dbReference type="AlphaFoldDB" id="A0AAD4EM26"/>
<keyword evidence="1" id="KW-0812">Transmembrane</keyword>
<dbReference type="EMBL" id="JABBWK010000001">
    <property type="protein sequence ID" value="KAG1908586.1"/>
    <property type="molecule type" value="Genomic_DNA"/>
</dbReference>
<keyword evidence="1" id="KW-1133">Transmembrane helix</keyword>
<organism evidence="2 3">
    <name type="scientific">Suillus fuscotomentosus</name>
    <dbReference type="NCBI Taxonomy" id="1912939"/>
    <lineage>
        <taxon>Eukaryota</taxon>
        <taxon>Fungi</taxon>
        <taxon>Dikarya</taxon>
        <taxon>Basidiomycota</taxon>
        <taxon>Agaricomycotina</taxon>
        <taxon>Agaricomycetes</taxon>
        <taxon>Agaricomycetidae</taxon>
        <taxon>Boletales</taxon>
        <taxon>Suillineae</taxon>
        <taxon>Suillaceae</taxon>
        <taxon>Suillus</taxon>
    </lineage>
</organism>
<keyword evidence="3" id="KW-1185">Reference proteome</keyword>
<evidence type="ECO:0000313" key="2">
    <source>
        <dbReference type="EMBL" id="KAG1908586.1"/>
    </source>
</evidence>
<evidence type="ECO:0000313" key="3">
    <source>
        <dbReference type="Proteomes" id="UP001195769"/>
    </source>
</evidence>
<sequence>MKGRMKGRAGFIFQYVIRRRNFAWWTKYNCKWINGSIRAVFHESYADVLSAALDAGLAVSIIFIFLVLQYPANGSIGEGLQHWWGNTVYYKTADGMGTPVRQLQGSETFGPSIGSW</sequence>
<reference evidence="2" key="1">
    <citation type="journal article" date="2020" name="New Phytol.">
        <title>Comparative genomics reveals dynamic genome evolution in host specialist ectomycorrhizal fungi.</title>
        <authorList>
            <person name="Lofgren L.A."/>
            <person name="Nguyen N.H."/>
            <person name="Vilgalys R."/>
            <person name="Ruytinx J."/>
            <person name="Liao H.L."/>
            <person name="Branco S."/>
            <person name="Kuo A."/>
            <person name="LaButti K."/>
            <person name="Lipzen A."/>
            <person name="Andreopoulos W."/>
            <person name="Pangilinan J."/>
            <person name="Riley R."/>
            <person name="Hundley H."/>
            <person name="Na H."/>
            <person name="Barry K."/>
            <person name="Grigoriev I.V."/>
            <person name="Stajich J.E."/>
            <person name="Kennedy P.G."/>
        </authorList>
    </citation>
    <scope>NUCLEOTIDE SEQUENCE</scope>
    <source>
        <strain evidence="2">FC203</strain>
    </source>
</reference>
<dbReference type="GeneID" id="64660173"/>
<proteinExistence type="predicted"/>
<name>A0AAD4EM26_9AGAM</name>
<dbReference type="RefSeq" id="XP_041234161.1">
    <property type="nucleotide sequence ID" value="XM_041365875.1"/>
</dbReference>
<protein>
    <submittedName>
        <fullName evidence="2">Uncharacterized protein</fullName>
    </submittedName>
</protein>
<keyword evidence="1" id="KW-0472">Membrane</keyword>
<comment type="caution">
    <text evidence="2">The sequence shown here is derived from an EMBL/GenBank/DDBJ whole genome shotgun (WGS) entry which is preliminary data.</text>
</comment>